<organism evidence="2 3">
    <name type="scientific">Virgibacillus chiguensis</name>
    <dbReference type="NCBI Taxonomy" id="411959"/>
    <lineage>
        <taxon>Bacteria</taxon>
        <taxon>Bacillati</taxon>
        <taxon>Bacillota</taxon>
        <taxon>Bacilli</taxon>
        <taxon>Bacillales</taxon>
        <taxon>Bacillaceae</taxon>
        <taxon>Virgibacillus</taxon>
    </lineage>
</organism>
<dbReference type="OrthoDB" id="9803467at2"/>
<dbReference type="PANTHER" id="PTHR43283">
    <property type="entry name" value="BETA-LACTAMASE-RELATED"/>
    <property type="match status" value="1"/>
</dbReference>
<evidence type="ECO:0000259" key="1">
    <source>
        <dbReference type="Pfam" id="PF00144"/>
    </source>
</evidence>
<dbReference type="InterPro" id="IPR012338">
    <property type="entry name" value="Beta-lactam/transpept-like"/>
</dbReference>
<reference evidence="3" key="1">
    <citation type="submission" date="2016-11" db="EMBL/GenBank/DDBJ databases">
        <authorList>
            <person name="Varghese N."/>
            <person name="Submissions S."/>
        </authorList>
    </citation>
    <scope>NUCLEOTIDE SEQUENCE [LARGE SCALE GENOMIC DNA]</scope>
    <source>
        <strain evidence="3">CGMCC 1.6496</strain>
    </source>
</reference>
<dbReference type="Pfam" id="PF00144">
    <property type="entry name" value="Beta-lactamase"/>
    <property type="match status" value="1"/>
</dbReference>
<dbReference type="AlphaFoldDB" id="A0A1M5XM30"/>
<keyword evidence="3" id="KW-1185">Reference proteome</keyword>
<dbReference type="InterPro" id="IPR001466">
    <property type="entry name" value="Beta-lactam-related"/>
</dbReference>
<feature type="domain" description="Beta-lactamase-related" evidence="1">
    <location>
        <begin position="11"/>
        <end position="329"/>
    </location>
</feature>
<sequence length="342" mass="38646">MNNKLTQSILDAYMSKAITRKNIHGIVFCVENGSGTMSFTSSAGNIQPSDFYFLASVTKLYVTAIMLILRSQKHFQLEDNISKYLPADITSELHVYKGIDYTQTITIKHLMSNTSGLPDYFSNDVFNEFLSGKDQAWSLEKTLTMIKQKKPAFIPGQKRKAQYSDTNYQLLGIIIETVTGKSVNDVFKQLIFDELGLEETYVFEDVNDSRPVPLYYKSKPLHLPYYMASIASEGGIVTTAKDTMIFLKAFFNEQFFSRQELSELQKNWNLLFLPGIFYYGTGISRQPLSLKGLKKGLLGHWGQSGAFAFHDPEKDLYFTGTVNQVTGHSVAARLMSKIKKLA</sequence>
<dbReference type="Gene3D" id="3.40.710.10">
    <property type="entry name" value="DD-peptidase/beta-lactamase superfamily"/>
    <property type="match status" value="1"/>
</dbReference>
<dbReference type="Proteomes" id="UP000184079">
    <property type="component" value="Unassembled WGS sequence"/>
</dbReference>
<gene>
    <name evidence="2" type="ORF">SAMN05421807_12928</name>
</gene>
<name>A0A1M5XM30_9BACI</name>
<proteinExistence type="predicted"/>
<dbReference type="RefSeq" id="WP_073013341.1">
    <property type="nucleotide sequence ID" value="NZ_FQXD01000029.1"/>
</dbReference>
<protein>
    <submittedName>
        <fullName evidence="2">CubicO group peptidase, beta-lactamase class C family</fullName>
    </submittedName>
</protein>
<evidence type="ECO:0000313" key="3">
    <source>
        <dbReference type="Proteomes" id="UP000184079"/>
    </source>
</evidence>
<dbReference type="SUPFAM" id="SSF56601">
    <property type="entry name" value="beta-lactamase/transpeptidase-like"/>
    <property type="match status" value="1"/>
</dbReference>
<accession>A0A1M5XM30</accession>
<evidence type="ECO:0000313" key="2">
    <source>
        <dbReference type="EMBL" id="SHI00598.1"/>
    </source>
</evidence>
<dbReference type="EMBL" id="FQXD01000029">
    <property type="protein sequence ID" value="SHI00598.1"/>
    <property type="molecule type" value="Genomic_DNA"/>
</dbReference>
<dbReference type="InterPro" id="IPR050789">
    <property type="entry name" value="Diverse_Enzym_Activities"/>
</dbReference>